<proteinExistence type="predicted"/>
<sequence length="180" mass="19480">MRNPITTVISPWFSQACRARRILAGLSLTVGLLGAGLLPAIANTEASNKPQAAAKQALPDGVYLYGQSTQPDQVGQGYFVFESKQGNVVGALYMPRSSFDCASGKFQNDQLALTVVNSYDRTTNPFEIALERNSNVASQGNPAFSNLGLQGFERISNVSENDQRILDVCKADFQKQTKAK</sequence>
<keyword evidence="1" id="KW-1133">Transmembrane helix</keyword>
<evidence type="ECO:0000256" key="1">
    <source>
        <dbReference type="SAM" id="Phobius"/>
    </source>
</evidence>
<name>A0ABV0KMY7_9CYAN</name>
<protein>
    <submittedName>
        <fullName evidence="2">Uncharacterized protein</fullName>
    </submittedName>
</protein>
<dbReference type="Proteomes" id="UP001476950">
    <property type="component" value="Unassembled WGS sequence"/>
</dbReference>
<dbReference type="PROSITE" id="PS51257">
    <property type="entry name" value="PROKAR_LIPOPROTEIN"/>
    <property type="match status" value="1"/>
</dbReference>
<gene>
    <name evidence="2" type="ORF">NDI38_19280</name>
</gene>
<dbReference type="EMBL" id="JAMPLM010000019">
    <property type="protein sequence ID" value="MEP1060580.1"/>
    <property type="molecule type" value="Genomic_DNA"/>
</dbReference>
<feature type="transmembrane region" description="Helical" evidence="1">
    <location>
        <begin position="21"/>
        <end position="42"/>
    </location>
</feature>
<comment type="caution">
    <text evidence="2">The sequence shown here is derived from an EMBL/GenBank/DDBJ whole genome shotgun (WGS) entry which is preliminary data.</text>
</comment>
<dbReference type="RefSeq" id="WP_190449131.1">
    <property type="nucleotide sequence ID" value="NZ_JAMPLM010000019.1"/>
</dbReference>
<keyword evidence="3" id="KW-1185">Reference proteome</keyword>
<reference evidence="2 3" key="1">
    <citation type="submission" date="2022-04" db="EMBL/GenBank/DDBJ databases">
        <title>Positive selection, recombination, and allopatry shape intraspecific diversity of widespread and dominant cyanobacteria.</title>
        <authorList>
            <person name="Wei J."/>
            <person name="Shu W."/>
            <person name="Hu C."/>
        </authorList>
    </citation>
    <scope>NUCLEOTIDE SEQUENCE [LARGE SCALE GENOMIC DNA]</scope>
    <source>
        <strain evidence="2 3">AS-A4</strain>
    </source>
</reference>
<keyword evidence="1" id="KW-0812">Transmembrane</keyword>
<keyword evidence="1" id="KW-0472">Membrane</keyword>
<organism evidence="2 3">
    <name type="scientific">Stenomitos frigidus AS-A4</name>
    <dbReference type="NCBI Taxonomy" id="2933935"/>
    <lineage>
        <taxon>Bacteria</taxon>
        <taxon>Bacillati</taxon>
        <taxon>Cyanobacteriota</taxon>
        <taxon>Cyanophyceae</taxon>
        <taxon>Leptolyngbyales</taxon>
        <taxon>Leptolyngbyaceae</taxon>
        <taxon>Stenomitos</taxon>
    </lineage>
</organism>
<evidence type="ECO:0000313" key="3">
    <source>
        <dbReference type="Proteomes" id="UP001476950"/>
    </source>
</evidence>
<accession>A0ABV0KMY7</accession>
<evidence type="ECO:0000313" key="2">
    <source>
        <dbReference type="EMBL" id="MEP1060580.1"/>
    </source>
</evidence>